<dbReference type="SUPFAM" id="SSF52317">
    <property type="entry name" value="Class I glutamine amidotransferase-like"/>
    <property type="match status" value="1"/>
</dbReference>
<evidence type="ECO:0000313" key="1">
    <source>
        <dbReference type="EMBL" id="KZM18419.1"/>
    </source>
</evidence>
<dbReference type="InterPro" id="IPR044992">
    <property type="entry name" value="ChyE-like"/>
</dbReference>
<organism evidence="1 2">
    <name type="scientific">Didymella rabiei</name>
    <name type="common">Chickpea ascochyta blight fungus</name>
    <name type="synonym">Mycosphaerella rabiei</name>
    <dbReference type="NCBI Taxonomy" id="5454"/>
    <lineage>
        <taxon>Eukaryota</taxon>
        <taxon>Fungi</taxon>
        <taxon>Dikarya</taxon>
        <taxon>Ascomycota</taxon>
        <taxon>Pezizomycotina</taxon>
        <taxon>Dothideomycetes</taxon>
        <taxon>Pleosporomycetidae</taxon>
        <taxon>Pleosporales</taxon>
        <taxon>Pleosporineae</taxon>
        <taxon>Didymellaceae</taxon>
        <taxon>Ascochyta</taxon>
    </lineage>
</organism>
<dbReference type="InterPro" id="IPR029062">
    <property type="entry name" value="Class_I_gatase-like"/>
</dbReference>
<sequence>MAQTLHIAVFNTDIPVPNVSTERASSYGQIFHELLTAAAKHSSPDTTIQSTEYDSRKGEYPASLDDVDLILITGSINSAYDDIPWVHRLEQYIIDAYRDSPWVKWLGSCFGHQLICQALLKQYGVRVDADERGWELGVKTMTMDSKFRNDFAKCPTSAGGRGMQVPEKLRLQFVHGDFVVVPDLEKLPRSWSVIGSTPWCANQGMYQTGRILTFQGHFEFDRFVNSETIKTFFATKTPEWLEESLKAANADDDAGTAAEMVLQFMMQETPTEHGKTYDTIGGLATPPEEEIWTHDLIFETAGMQFLLQQSRAPTFDLTTPNPTVLAQPVRGELREVKNT</sequence>
<name>A0A162VF52_DIDRA</name>
<dbReference type="CDD" id="cd01741">
    <property type="entry name" value="GATase1_1"/>
    <property type="match status" value="1"/>
</dbReference>
<dbReference type="EMBL" id="JYNV01000332">
    <property type="protein sequence ID" value="KZM18419.1"/>
    <property type="molecule type" value="Genomic_DNA"/>
</dbReference>
<dbReference type="PANTHER" id="PTHR42695:SF6">
    <property type="entry name" value="GLUTAMINE AMIDOTRANSFERASE DOMAIN-CONTAINING PROTEIN"/>
    <property type="match status" value="1"/>
</dbReference>
<dbReference type="Gene3D" id="3.40.50.880">
    <property type="match status" value="1"/>
</dbReference>
<dbReference type="AlphaFoldDB" id="A0A162VF52"/>
<comment type="caution">
    <text evidence="1">The sequence shown here is derived from an EMBL/GenBank/DDBJ whole genome shotgun (WGS) entry which is preliminary data.</text>
</comment>
<proteinExistence type="predicted"/>
<dbReference type="GO" id="GO:0005829">
    <property type="term" value="C:cytosol"/>
    <property type="evidence" value="ECO:0007669"/>
    <property type="project" value="TreeGrafter"/>
</dbReference>
<dbReference type="OrthoDB" id="1669814at2759"/>
<dbReference type="GO" id="GO:0005634">
    <property type="term" value="C:nucleus"/>
    <property type="evidence" value="ECO:0007669"/>
    <property type="project" value="TreeGrafter"/>
</dbReference>
<protein>
    <submittedName>
        <fullName evidence="1">Uncharacterized protein</fullName>
    </submittedName>
</protein>
<gene>
    <name evidence="1" type="ORF">ST47_g10448</name>
</gene>
<reference evidence="1 2" key="1">
    <citation type="journal article" date="2016" name="Sci. Rep.">
        <title>Draft genome sequencing and secretome analysis of fungal phytopathogen Ascochyta rabiei provides insight into the necrotrophic effector repertoire.</title>
        <authorList>
            <person name="Verma S."/>
            <person name="Gazara R.K."/>
            <person name="Nizam S."/>
            <person name="Parween S."/>
            <person name="Chattopadhyay D."/>
            <person name="Verma P.K."/>
        </authorList>
    </citation>
    <scope>NUCLEOTIDE SEQUENCE [LARGE SCALE GENOMIC DNA]</scope>
    <source>
        <strain evidence="1 2">ArDII</strain>
    </source>
</reference>
<dbReference type="PANTHER" id="PTHR42695">
    <property type="entry name" value="GLUTAMINE AMIDOTRANSFERASE YLR126C-RELATED"/>
    <property type="match status" value="1"/>
</dbReference>
<evidence type="ECO:0000313" key="2">
    <source>
        <dbReference type="Proteomes" id="UP000076837"/>
    </source>
</evidence>
<accession>A0A162VF52</accession>
<dbReference type="STRING" id="5454.A0A162VF52"/>
<keyword evidence="2" id="KW-1185">Reference proteome</keyword>
<dbReference type="Proteomes" id="UP000076837">
    <property type="component" value="Unassembled WGS sequence"/>
</dbReference>